<dbReference type="RefSeq" id="WP_090248552.1">
    <property type="nucleotide sequence ID" value="NZ_FPAS01000002.1"/>
</dbReference>
<dbReference type="OrthoDB" id="1493875at2"/>
<evidence type="ECO:0000313" key="1">
    <source>
        <dbReference type="EMBL" id="SFT68684.1"/>
    </source>
</evidence>
<evidence type="ECO:0000313" key="2">
    <source>
        <dbReference type="Proteomes" id="UP000236454"/>
    </source>
</evidence>
<protein>
    <submittedName>
        <fullName evidence="1">Uncharacterized protein</fullName>
    </submittedName>
</protein>
<dbReference type="STRING" id="477690.SAMN05216474_1807"/>
<dbReference type="NCBIfam" id="NF047658">
    <property type="entry name" value="HYC_CC_PP"/>
    <property type="match status" value="1"/>
</dbReference>
<organism evidence="1 2">
    <name type="scientific">Lishizhenia tianjinensis</name>
    <dbReference type="NCBI Taxonomy" id="477690"/>
    <lineage>
        <taxon>Bacteria</taxon>
        <taxon>Pseudomonadati</taxon>
        <taxon>Bacteroidota</taxon>
        <taxon>Flavobacteriia</taxon>
        <taxon>Flavobacteriales</taxon>
        <taxon>Crocinitomicaceae</taxon>
        <taxon>Lishizhenia</taxon>
    </lineage>
</organism>
<accession>A0A1I7A199</accession>
<proteinExistence type="predicted"/>
<dbReference type="AlphaFoldDB" id="A0A1I7A199"/>
<sequence length="135" mass="15380">MQKFKNIALIAFVSFLFLGVCGISISEHLCTVTEKVCDMHEDHEQAVMVKHDCCEVPNKTNEGDCCKEETKVFQTALNHYHDVLVKLSVPYLVTLPTIDNYLASNTEAREIVQYYPNPPPLARGHQRARLQVYIL</sequence>
<reference evidence="1 2" key="1">
    <citation type="submission" date="2016-10" db="EMBL/GenBank/DDBJ databases">
        <authorList>
            <person name="de Groot N.N."/>
        </authorList>
    </citation>
    <scope>NUCLEOTIDE SEQUENCE [LARGE SCALE GENOMIC DNA]</scope>
    <source>
        <strain evidence="1 2">CGMCC 1.7005</strain>
    </source>
</reference>
<gene>
    <name evidence="1" type="ORF">SAMN05216474_1807</name>
</gene>
<dbReference type="InterPro" id="IPR058060">
    <property type="entry name" value="HYC_CC_PP"/>
</dbReference>
<dbReference type="Pfam" id="PF26622">
    <property type="entry name" value="DUF8199"/>
    <property type="match status" value="1"/>
</dbReference>
<dbReference type="Proteomes" id="UP000236454">
    <property type="component" value="Unassembled WGS sequence"/>
</dbReference>
<keyword evidence="2" id="KW-1185">Reference proteome</keyword>
<name>A0A1I7A199_9FLAO</name>
<dbReference type="InterPro" id="IPR058512">
    <property type="entry name" value="DUF8199"/>
</dbReference>
<dbReference type="EMBL" id="FPAS01000002">
    <property type="protein sequence ID" value="SFT68684.1"/>
    <property type="molecule type" value="Genomic_DNA"/>
</dbReference>